<dbReference type="PANTHER" id="PTHR12619:SF33">
    <property type="entry name" value="RFX, ISOFORM H"/>
    <property type="match status" value="1"/>
</dbReference>
<dbReference type="OrthoDB" id="10056949at2759"/>
<dbReference type="InterPro" id="IPR057321">
    <property type="entry name" value="RFX1-4/6/8-like_BCD"/>
</dbReference>
<keyword evidence="7" id="KW-1185">Reference proteome</keyword>
<evidence type="ECO:0000256" key="2">
    <source>
        <dbReference type="SAM" id="MobiDB-lite"/>
    </source>
</evidence>
<evidence type="ECO:0000256" key="1">
    <source>
        <dbReference type="ARBA" id="ARBA00023125"/>
    </source>
</evidence>
<reference evidence="8" key="1">
    <citation type="submission" date="2016-04" db="UniProtKB">
        <authorList>
            <consortium name="WormBaseParasite"/>
        </authorList>
    </citation>
    <scope>IDENTIFICATION</scope>
</reference>
<name>A0A158Q4E7_DRAME</name>
<evidence type="ECO:0000313" key="5">
    <source>
        <dbReference type="EMBL" id="VDN58584.1"/>
    </source>
</evidence>
<feature type="region of interest" description="Disordered" evidence="2">
    <location>
        <begin position="178"/>
        <end position="200"/>
    </location>
</feature>
<proteinExistence type="predicted"/>
<evidence type="ECO:0000259" key="4">
    <source>
        <dbReference type="PROSITE" id="PS51526"/>
    </source>
</evidence>
<dbReference type="PROSITE" id="PS51526">
    <property type="entry name" value="RFX_DBD"/>
    <property type="match status" value="1"/>
</dbReference>
<dbReference type="PANTHER" id="PTHR12619">
    <property type="entry name" value="RFX TRANSCRIPTION FACTOR FAMILY"/>
    <property type="match status" value="1"/>
</dbReference>
<keyword evidence="3" id="KW-0472">Membrane</keyword>
<evidence type="ECO:0000313" key="8">
    <source>
        <dbReference type="WBParaSite" id="DME_0000467401-mRNA-1"/>
    </source>
</evidence>
<keyword evidence="1" id="KW-0238">DNA-binding</keyword>
<dbReference type="Pfam" id="PF02257">
    <property type="entry name" value="RFX_DNA_binding"/>
    <property type="match status" value="1"/>
</dbReference>
<dbReference type="InterPro" id="IPR039779">
    <property type="entry name" value="RFX-like"/>
</dbReference>
<reference evidence="5 7" key="2">
    <citation type="submission" date="2018-11" db="EMBL/GenBank/DDBJ databases">
        <authorList>
            <consortium name="Pathogen Informatics"/>
        </authorList>
    </citation>
    <scope>NUCLEOTIDE SEQUENCE [LARGE SCALE GENOMIC DNA]</scope>
</reference>
<dbReference type="WBParaSite" id="DME_0000467401-mRNA-1">
    <property type="protein sequence ID" value="DME_0000467401-mRNA-1"/>
    <property type="gene ID" value="DME_0000467401"/>
</dbReference>
<evidence type="ECO:0000313" key="7">
    <source>
        <dbReference type="Proteomes" id="UP000274756"/>
    </source>
</evidence>
<dbReference type="Proteomes" id="UP000274756">
    <property type="component" value="Unassembled WGS sequence"/>
</dbReference>
<dbReference type="GO" id="GO:0000978">
    <property type="term" value="F:RNA polymerase II cis-regulatory region sequence-specific DNA binding"/>
    <property type="evidence" value="ECO:0007669"/>
    <property type="project" value="TreeGrafter"/>
</dbReference>
<dbReference type="Proteomes" id="UP000038040">
    <property type="component" value="Unplaced"/>
</dbReference>
<dbReference type="SUPFAM" id="SSF46785">
    <property type="entry name" value="Winged helix' DNA-binding domain"/>
    <property type="match status" value="1"/>
</dbReference>
<feature type="transmembrane region" description="Helical" evidence="3">
    <location>
        <begin position="326"/>
        <end position="345"/>
    </location>
</feature>
<dbReference type="AlphaFoldDB" id="A0A158Q4E7"/>
<organism evidence="6 8">
    <name type="scientific">Dracunculus medinensis</name>
    <name type="common">Guinea worm</name>
    <dbReference type="NCBI Taxonomy" id="318479"/>
    <lineage>
        <taxon>Eukaryota</taxon>
        <taxon>Metazoa</taxon>
        <taxon>Ecdysozoa</taxon>
        <taxon>Nematoda</taxon>
        <taxon>Chromadorea</taxon>
        <taxon>Rhabditida</taxon>
        <taxon>Spirurina</taxon>
        <taxon>Dracunculoidea</taxon>
        <taxon>Dracunculidae</taxon>
        <taxon>Dracunculus</taxon>
    </lineage>
</organism>
<dbReference type="InterPro" id="IPR003150">
    <property type="entry name" value="DNA-bd_RFX"/>
</dbReference>
<dbReference type="Pfam" id="PF25340">
    <property type="entry name" value="BCD_RFX"/>
    <property type="match status" value="1"/>
</dbReference>
<keyword evidence="3" id="KW-0812">Transmembrane</keyword>
<sequence>MENFLFFFRNATYVYTTEYPPYYQYQALHSPNQQTYIIQQENSPNSIDDESSAQLGHTTRASPATIQWLINNYEPADGTSLPRCTLYSHYIKLFFIFCKFYFYWFQKNKNFRHCNDNKLEAVNAASFGKLIRSVFHGLRTRRLGTRGNSKYHYYGIRIKPDSLLNRNINLHLSVNDEYNRNNNQQHQMSTRNRNGPPSSRIYSTNTNHRSASFQAYSNNQNLNLTNNDETCVEMDREILGDGEVPQVPMPDMQGLENFLQPLGLTLQHAIKFIDGYTTNCAEVLECVKHLQFEAVEECWTTFWQPENEQEEMEEDDCMSNEFVVSFLKYCLLFIILFIHIILFDFKKIFLNFICKLLQKKSSLTTQIRNFAKSLEGQMRKAMHGAPDAIQKKKLVAIRMLAHTLRRYTSLNHLASAARGVLQKPDQIQQMFQDFNRVDITNVQDQAGWICDCDPILVSNLQSDFRDNLQKHKTLEQWADWMEAVVDQVLAKYHDKPFPILADVSKQFLKNWSFYSSMIIRDLTLRSAQSFGSFHLIRLLYDEYLLYLVELRLSKAANKPVISIMAETLENTNHHHNLSSRHHQHHQLHQAQHRLNSAVIATSNHSIIANNLGMMEAQNNHVFNAEDGVNIVYMDENSGQTHSIHYVDMVPSSNMDTLEQIVQSSDMTLEQVKNDLHDQAKQLDII</sequence>
<keyword evidence="3" id="KW-1133">Transmembrane helix</keyword>
<feature type="compositionally biased region" description="Polar residues" evidence="2">
    <location>
        <begin position="180"/>
        <end position="200"/>
    </location>
</feature>
<evidence type="ECO:0000256" key="3">
    <source>
        <dbReference type="SAM" id="Phobius"/>
    </source>
</evidence>
<dbReference type="InterPro" id="IPR036388">
    <property type="entry name" value="WH-like_DNA-bd_sf"/>
</dbReference>
<protein>
    <submittedName>
        <fullName evidence="8">RFX-type winged-helix domain-containing protein</fullName>
    </submittedName>
</protein>
<dbReference type="EMBL" id="UYYG01001169">
    <property type="protein sequence ID" value="VDN58584.1"/>
    <property type="molecule type" value="Genomic_DNA"/>
</dbReference>
<dbReference type="Gene3D" id="1.10.10.10">
    <property type="entry name" value="Winged helix-like DNA-binding domain superfamily/Winged helix DNA-binding domain"/>
    <property type="match status" value="2"/>
</dbReference>
<dbReference type="GO" id="GO:0000981">
    <property type="term" value="F:DNA-binding transcription factor activity, RNA polymerase II-specific"/>
    <property type="evidence" value="ECO:0007669"/>
    <property type="project" value="TreeGrafter"/>
</dbReference>
<dbReference type="InterPro" id="IPR036390">
    <property type="entry name" value="WH_DNA-bd_sf"/>
</dbReference>
<accession>A0A158Q4E7</accession>
<evidence type="ECO:0000313" key="6">
    <source>
        <dbReference type="Proteomes" id="UP000038040"/>
    </source>
</evidence>
<gene>
    <name evidence="5" type="ORF">DME_LOCUS8557</name>
</gene>
<feature type="domain" description="RFX-type winged-helix" evidence="4">
    <location>
        <begin position="65"/>
        <end position="160"/>
    </location>
</feature>
<dbReference type="STRING" id="318479.A0A158Q4E7"/>